<evidence type="ECO:0000313" key="1">
    <source>
        <dbReference type="EMBL" id="KAK9021468.1"/>
    </source>
</evidence>
<comment type="caution">
    <text evidence="1">The sequence shown here is derived from an EMBL/GenBank/DDBJ whole genome shotgun (WGS) entry which is preliminary data.</text>
</comment>
<proteinExistence type="predicted"/>
<keyword evidence="2" id="KW-1185">Reference proteome</keyword>
<dbReference type="Proteomes" id="UP001396334">
    <property type="component" value="Unassembled WGS sequence"/>
</dbReference>
<dbReference type="EMBL" id="JBBPBN010000016">
    <property type="protein sequence ID" value="KAK9021468.1"/>
    <property type="molecule type" value="Genomic_DNA"/>
</dbReference>
<gene>
    <name evidence="1" type="ORF">V6N11_011455</name>
</gene>
<evidence type="ECO:0000313" key="2">
    <source>
        <dbReference type="Proteomes" id="UP001396334"/>
    </source>
</evidence>
<reference evidence="1 2" key="1">
    <citation type="journal article" date="2024" name="G3 (Bethesda)">
        <title>Genome assembly of Hibiscus sabdariffa L. provides insights into metabolisms of medicinal natural products.</title>
        <authorList>
            <person name="Kim T."/>
        </authorList>
    </citation>
    <scope>NUCLEOTIDE SEQUENCE [LARGE SCALE GENOMIC DNA]</scope>
    <source>
        <strain evidence="1">TK-2024</strain>
        <tissue evidence="1">Old leaves</tissue>
    </source>
</reference>
<protein>
    <submittedName>
        <fullName evidence="1">Uncharacterized protein</fullName>
    </submittedName>
</protein>
<organism evidence="1 2">
    <name type="scientific">Hibiscus sabdariffa</name>
    <name type="common">roselle</name>
    <dbReference type="NCBI Taxonomy" id="183260"/>
    <lineage>
        <taxon>Eukaryota</taxon>
        <taxon>Viridiplantae</taxon>
        <taxon>Streptophyta</taxon>
        <taxon>Embryophyta</taxon>
        <taxon>Tracheophyta</taxon>
        <taxon>Spermatophyta</taxon>
        <taxon>Magnoliopsida</taxon>
        <taxon>eudicotyledons</taxon>
        <taxon>Gunneridae</taxon>
        <taxon>Pentapetalae</taxon>
        <taxon>rosids</taxon>
        <taxon>malvids</taxon>
        <taxon>Malvales</taxon>
        <taxon>Malvaceae</taxon>
        <taxon>Malvoideae</taxon>
        <taxon>Hibiscus</taxon>
    </lineage>
</organism>
<accession>A0ABR2S8A7</accession>
<name>A0ABR2S8A7_9ROSI</name>
<sequence length="109" mass="11638">MRPPLAHPGAGEANSVCLTKLRSSPDFCFNELLKEESGIQARLTVDGLIGTKTVEAACLAVAASSTLCPFASLGFKSKFLKLWFATVAKQSNSSEWSISMASALTSRFH</sequence>